<keyword evidence="1 2" id="KW-0129">CBS domain</keyword>
<feature type="domain" description="CBS" evidence="3">
    <location>
        <begin position="9"/>
        <end position="67"/>
    </location>
</feature>
<organism evidence="4 5">
    <name type="scientific">Paenibacillus aurantiacus</name>
    <dbReference type="NCBI Taxonomy" id="1936118"/>
    <lineage>
        <taxon>Bacteria</taxon>
        <taxon>Bacillati</taxon>
        <taxon>Bacillota</taxon>
        <taxon>Bacilli</taxon>
        <taxon>Bacillales</taxon>
        <taxon>Paenibacillaceae</taxon>
        <taxon>Paenibacillus</taxon>
    </lineage>
</organism>
<accession>A0ABV5KK09</accession>
<dbReference type="EMBL" id="JBHMDO010000012">
    <property type="protein sequence ID" value="MFB9325553.1"/>
    <property type="molecule type" value="Genomic_DNA"/>
</dbReference>
<gene>
    <name evidence="4" type="ORF">ACFFSY_06410</name>
</gene>
<dbReference type="InterPro" id="IPR051257">
    <property type="entry name" value="Diverse_CBS-Domain"/>
</dbReference>
<dbReference type="InterPro" id="IPR000644">
    <property type="entry name" value="CBS_dom"/>
</dbReference>
<evidence type="ECO:0000313" key="4">
    <source>
        <dbReference type="EMBL" id="MFB9325553.1"/>
    </source>
</evidence>
<keyword evidence="5" id="KW-1185">Reference proteome</keyword>
<sequence>MAHNIREIMTSDVKTVGLKEDIRTVAALMRDSDVGVIPVVEGDRCVGLVTDRDIVVRGIAENKHKQSFTVEDVLSKRIISVKPDTSIKEAAKLMADEQIRRLPVLENDKLVGIVSMADLALDEHSKDEAELAVSGVSQPTSR</sequence>
<dbReference type="PANTHER" id="PTHR43080:SF2">
    <property type="entry name" value="CBS DOMAIN-CONTAINING PROTEIN"/>
    <property type="match status" value="1"/>
</dbReference>
<dbReference type="PANTHER" id="PTHR43080">
    <property type="entry name" value="CBS DOMAIN-CONTAINING PROTEIN CBSX3, MITOCHONDRIAL"/>
    <property type="match status" value="1"/>
</dbReference>
<dbReference type="SUPFAM" id="SSF54631">
    <property type="entry name" value="CBS-domain pair"/>
    <property type="match status" value="1"/>
</dbReference>
<dbReference type="Gene3D" id="3.10.580.10">
    <property type="entry name" value="CBS-domain"/>
    <property type="match status" value="1"/>
</dbReference>
<evidence type="ECO:0000313" key="5">
    <source>
        <dbReference type="Proteomes" id="UP001589747"/>
    </source>
</evidence>
<protein>
    <submittedName>
        <fullName evidence="4">CBS domain-containing protein</fullName>
    </submittedName>
</protein>
<evidence type="ECO:0000256" key="2">
    <source>
        <dbReference type="PROSITE-ProRule" id="PRU00703"/>
    </source>
</evidence>
<evidence type="ECO:0000256" key="1">
    <source>
        <dbReference type="ARBA" id="ARBA00023122"/>
    </source>
</evidence>
<dbReference type="SMART" id="SM00116">
    <property type="entry name" value="CBS"/>
    <property type="match status" value="2"/>
</dbReference>
<dbReference type="CDD" id="cd04622">
    <property type="entry name" value="CBS_pair_HRP1_like"/>
    <property type="match status" value="1"/>
</dbReference>
<dbReference type="PROSITE" id="PS51371">
    <property type="entry name" value="CBS"/>
    <property type="match status" value="2"/>
</dbReference>
<comment type="caution">
    <text evidence="4">The sequence shown here is derived from an EMBL/GenBank/DDBJ whole genome shotgun (WGS) entry which is preliminary data.</text>
</comment>
<feature type="domain" description="CBS" evidence="3">
    <location>
        <begin position="74"/>
        <end position="130"/>
    </location>
</feature>
<dbReference type="InterPro" id="IPR046342">
    <property type="entry name" value="CBS_dom_sf"/>
</dbReference>
<dbReference type="Proteomes" id="UP001589747">
    <property type="component" value="Unassembled WGS sequence"/>
</dbReference>
<proteinExistence type="predicted"/>
<evidence type="ECO:0000259" key="3">
    <source>
        <dbReference type="PROSITE" id="PS51371"/>
    </source>
</evidence>
<dbReference type="Pfam" id="PF00571">
    <property type="entry name" value="CBS"/>
    <property type="match status" value="2"/>
</dbReference>
<name>A0ABV5KK09_9BACL</name>
<dbReference type="RefSeq" id="WP_377491623.1">
    <property type="nucleotide sequence ID" value="NZ_JBHMDO010000012.1"/>
</dbReference>
<reference evidence="4 5" key="1">
    <citation type="submission" date="2024-09" db="EMBL/GenBank/DDBJ databases">
        <authorList>
            <person name="Sun Q."/>
            <person name="Mori K."/>
        </authorList>
    </citation>
    <scope>NUCLEOTIDE SEQUENCE [LARGE SCALE GENOMIC DNA]</scope>
    <source>
        <strain evidence="4 5">TISTR 2452</strain>
    </source>
</reference>